<name>A0A843W3S0_COLES</name>
<sequence length="171" mass="18722">MGRDMTCGSGTENATGAEKDRDRTGTEIATAYLSCPECDKWTVATRPRRRHIGLSRSGGLRLALTGIRPGLGLWANMNQIDTGHVVLGVCPSTMCTAMVCVIFLDTLTPVFELELGPESLKVPGMDLQSCGLQGRVEELLVAEELWNDHKKLIFFPVRLLRPAQTTFLESS</sequence>
<evidence type="ECO:0000313" key="3">
    <source>
        <dbReference type="Proteomes" id="UP000652761"/>
    </source>
</evidence>
<organism evidence="2 3">
    <name type="scientific">Colocasia esculenta</name>
    <name type="common">Wild taro</name>
    <name type="synonym">Arum esculentum</name>
    <dbReference type="NCBI Taxonomy" id="4460"/>
    <lineage>
        <taxon>Eukaryota</taxon>
        <taxon>Viridiplantae</taxon>
        <taxon>Streptophyta</taxon>
        <taxon>Embryophyta</taxon>
        <taxon>Tracheophyta</taxon>
        <taxon>Spermatophyta</taxon>
        <taxon>Magnoliopsida</taxon>
        <taxon>Liliopsida</taxon>
        <taxon>Araceae</taxon>
        <taxon>Aroideae</taxon>
        <taxon>Colocasieae</taxon>
        <taxon>Colocasia</taxon>
    </lineage>
</organism>
<gene>
    <name evidence="2" type="ORF">Taro_034328</name>
</gene>
<dbReference type="EMBL" id="NMUH01002698">
    <property type="protein sequence ID" value="MQM01568.1"/>
    <property type="molecule type" value="Genomic_DNA"/>
</dbReference>
<evidence type="ECO:0000256" key="1">
    <source>
        <dbReference type="SAM" id="MobiDB-lite"/>
    </source>
</evidence>
<reference evidence="2" key="1">
    <citation type="submission" date="2017-07" db="EMBL/GenBank/DDBJ databases">
        <title>Taro Niue Genome Assembly and Annotation.</title>
        <authorList>
            <person name="Atibalentja N."/>
            <person name="Keating K."/>
            <person name="Fields C.J."/>
        </authorList>
    </citation>
    <scope>NUCLEOTIDE SEQUENCE</scope>
    <source>
        <strain evidence="2">Niue_2</strain>
        <tissue evidence="2">Leaf</tissue>
    </source>
</reference>
<feature type="region of interest" description="Disordered" evidence="1">
    <location>
        <begin position="1"/>
        <end position="22"/>
    </location>
</feature>
<evidence type="ECO:0000313" key="2">
    <source>
        <dbReference type="EMBL" id="MQM01568.1"/>
    </source>
</evidence>
<dbReference type="AlphaFoldDB" id="A0A843W3S0"/>
<protein>
    <submittedName>
        <fullName evidence="2">Uncharacterized protein</fullName>
    </submittedName>
</protein>
<dbReference type="Proteomes" id="UP000652761">
    <property type="component" value="Unassembled WGS sequence"/>
</dbReference>
<keyword evidence="3" id="KW-1185">Reference proteome</keyword>
<proteinExistence type="predicted"/>
<comment type="caution">
    <text evidence="2">The sequence shown here is derived from an EMBL/GenBank/DDBJ whole genome shotgun (WGS) entry which is preliminary data.</text>
</comment>
<accession>A0A843W3S0</accession>